<keyword evidence="2" id="KW-1185">Reference proteome</keyword>
<proteinExistence type="predicted"/>
<reference evidence="1 2" key="1">
    <citation type="journal article" date="2015" name="Genome Announc.">
        <title>Complete Genome Sequence of Spiroplasma turonicum Strain Tab4cT, a Parasite of a Horse Fly, Haematopota sp. (Diptera: Tabanidae).</title>
        <authorList>
            <person name="Davis R.E."/>
            <person name="Shao J."/>
            <person name="Zhao Y."/>
            <person name="Gasparich G.E."/>
            <person name="Gaynor B.J."/>
            <person name="Donofrio N."/>
        </authorList>
    </citation>
    <scope>NUCLEOTIDE SEQUENCE [LARGE SCALE GENOMIC DNA]</scope>
    <source>
        <strain evidence="1 2">Tab4c</strain>
    </source>
</reference>
<name>A0A0K1P5U2_9MOLU</name>
<dbReference type="EMBL" id="CP012328">
    <property type="protein sequence ID" value="AKU79678.1"/>
    <property type="molecule type" value="Genomic_DNA"/>
</dbReference>
<gene>
    <name evidence="1" type="ORF">STURON_00432</name>
</gene>
<dbReference type="KEGG" id="stur:STURON_00432"/>
<dbReference type="AlphaFoldDB" id="A0A0K1P5U2"/>
<dbReference type="PATRIC" id="fig|216946.3.peg.434"/>
<organism evidence="1 2">
    <name type="scientific">Spiroplasma turonicum</name>
    <dbReference type="NCBI Taxonomy" id="216946"/>
    <lineage>
        <taxon>Bacteria</taxon>
        <taxon>Bacillati</taxon>
        <taxon>Mycoplasmatota</taxon>
        <taxon>Mollicutes</taxon>
        <taxon>Entomoplasmatales</taxon>
        <taxon>Spiroplasmataceae</taxon>
        <taxon>Spiroplasma</taxon>
    </lineage>
</organism>
<dbReference type="Proteomes" id="UP000067243">
    <property type="component" value="Chromosome"/>
</dbReference>
<dbReference type="RefSeq" id="WP_075048272.1">
    <property type="nucleotide sequence ID" value="NZ_CP012328.1"/>
</dbReference>
<evidence type="ECO:0000313" key="1">
    <source>
        <dbReference type="EMBL" id="AKU79678.1"/>
    </source>
</evidence>
<accession>A0A0K1P5U2</accession>
<dbReference type="STRING" id="216946.STURO_v1c04300"/>
<evidence type="ECO:0000313" key="2">
    <source>
        <dbReference type="Proteomes" id="UP000067243"/>
    </source>
</evidence>
<sequence>MKKVLGLLTGISFITPIIFNVVSCGNNFIPLAITENTAFLDKNVLTSKEDKINAFFIITDDSLVNADVKFSIKTFYDLDKNTEEVNMFVLNNIKKNEFNNMIYSTKIEFNKDALPKNNDKFKIQFFINNMSEYFESASISYIESKS</sequence>
<protein>
    <submittedName>
        <fullName evidence="1">Uncharacterized protein</fullName>
    </submittedName>
</protein>